<keyword evidence="2" id="KW-1185">Reference proteome</keyword>
<protein>
    <recommendedName>
        <fullName evidence="3">DUF1848 domain-containing protein</fullName>
    </recommendedName>
</protein>
<proteinExistence type="predicted"/>
<evidence type="ECO:0000313" key="1">
    <source>
        <dbReference type="EMBL" id="OPX42187.1"/>
    </source>
</evidence>
<dbReference type="RefSeq" id="WP_080066435.1">
    <property type="nucleotide sequence ID" value="NZ_MZGX01000033.1"/>
</dbReference>
<evidence type="ECO:0000313" key="2">
    <source>
        <dbReference type="Proteomes" id="UP000191554"/>
    </source>
</evidence>
<name>A0A1V4SFY8_RUMHU</name>
<evidence type="ECO:0008006" key="3">
    <source>
        <dbReference type="Google" id="ProtNLM"/>
    </source>
</evidence>
<dbReference type="AlphaFoldDB" id="A0A1V4SFY8"/>
<dbReference type="Proteomes" id="UP000191554">
    <property type="component" value="Unassembled WGS sequence"/>
</dbReference>
<accession>A0A1V4SFY8</accession>
<dbReference type="InterPro" id="IPR014998">
    <property type="entry name" value="DUF1848"/>
</dbReference>
<sequence length="311" mass="35783">MIISASRRTDIPTYYSDWFFNRIKDRFLLVRNPMNIHQVSRIDLSPEVIDCIVFWSKNPKPMLERLDELKNYKYYFQFSLNSYGKDVEQNVPSKNDEVIDTFRRLSDKIGAEKVIWRYDPILINPIYTIDYHIAYFEKLAQHLKDYTQKCTISFIDFYSKIKKNIEQLDIVSLTYNEKEALAGKLFEIASGYGLKLDTCAEGIELSHLGIGHAKCVDDELISKIIGCPLKADKDKNQRPECGCVSSVDIGMYNTCLNGCKYCYANHSSKVVNKHSEKYAPDSPLLCSTLGPEDIISHREAKSVAKKQLDLI</sequence>
<dbReference type="OrthoDB" id="9771212at2"/>
<organism evidence="1 2">
    <name type="scientific">Ruminiclostridium hungatei</name>
    <name type="common">Clostridium hungatei</name>
    <dbReference type="NCBI Taxonomy" id="48256"/>
    <lineage>
        <taxon>Bacteria</taxon>
        <taxon>Bacillati</taxon>
        <taxon>Bacillota</taxon>
        <taxon>Clostridia</taxon>
        <taxon>Eubacteriales</taxon>
        <taxon>Oscillospiraceae</taxon>
        <taxon>Ruminiclostridium</taxon>
    </lineage>
</organism>
<dbReference type="STRING" id="48256.CLHUN_39740"/>
<gene>
    <name evidence="1" type="ORF">CLHUN_39740</name>
</gene>
<dbReference type="Pfam" id="PF08902">
    <property type="entry name" value="DUF1848"/>
    <property type="match status" value="1"/>
</dbReference>
<dbReference type="EMBL" id="MZGX01000033">
    <property type="protein sequence ID" value="OPX42187.1"/>
    <property type="molecule type" value="Genomic_DNA"/>
</dbReference>
<comment type="caution">
    <text evidence="1">The sequence shown here is derived from an EMBL/GenBank/DDBJ whole genome shotgun (WGS) entry which is preliminary data.</text>
</comment>
<reference evidence="1 2" key="1">
    <citation type="submission" date="2017-03" db="EMBL/GenBank/DDBJ databases">
        <title>Genome sequence of Clostridium hungatei DSM 14427.</title>
        <authorList>
            <person name="Poehlein A."/>
            <person name="Daniel R."/>
        </authorList>
    </citation>
    <scope>NUCLEOTIDE SEQUENCE [LARGE SCALE GENOMIC DNA]</scope>
    <source>
        <strain evidence="1 2">DSM 14427</strain>
    </source>
</reference>